<reference evidence="11" key="1">
    <citation type="submission" date="2025-08" db="UniProtKB">
        <authorList>
            <consortium name="RefSeq"/>
        </authorList>
    </citation>
    <scope>IDENTIFICATION</scope>
</reference>
<dbReference type="SUPFAM" id="SSF49265">
    <property type="entry name" value="Fibronectin type III"/>
    <property type="match status" value="1"/>
</dbReference>
<gene>
    <name evidence="11" type="primary">IL7R</name>
</gene>
<dbReference type="RefSeq" id="XP_015264193.1">
    <property type="nucleotide sequence ID" value="XM_015408707.1"/>
</dbReference>
<dbReference type="PANTHER" id="PTHR23037">
    <property type="entry name" value="CYTOKINE RECEPTOR"/>
    <property type="match status" value="1"/>
</dbReference>
<keyword evidence="10" id="KW-1185">Reference proteome</keyword>
<evidence type="ECO:0000259" key="9">
    <source>
        <dbReference type="PROSITE" id="PS50853"/>
    </source>
</evidence>
<protein>
    <submittedName>
        <fullName evidence="11">Interleukin-7 receptor subunit alpha</fullName>
    </submittedName>
</protein>
<keyword evidence="7" id="KW-0325">Glycoprotein</keyword>
<keyword evidence="3" id="KW-0732">Signal</keyword>
<keyword evidence="2 8" id="KW-0812">Transmembrane</keyword>
<evidence type="ECO:0000256" key="2">
    <source>
        <dbReference type="ARBA" id="ARBA00022692"/>
    </source>
</evidence>
<evidence type="ECO:0000256" key="8">
    <source>
        <dbReference type="SAM" id="Phobius"/>
    </source>
</evidence>
<dbReference type="InterPro" id="IPR013783">
    <property type="entry name" value="Ig-like_fold"/>
</dbReference>
<evidence type="ECO:0000256" key="7">
    <source>
        <dbReference type="ARBA" id="ARBA00023180"/>
    </source>
</evidence>
<evidence type="ECO:0000256" key="4">
    <source>
        <dbReference type="ARBA" id="ARBA00022989"/>
    </source>
</evidence>
<dbReference type="Gene3D" id="2.60.40.10">
    <property type="entry name" value="Immunoglobulins"/>
    <property type="match status" value="1"/>
</dbReference>
<evidence type="ECO:0000256" key="5">
    <source>
        <dbReference type="ARBA" id="ARBA00023136"/>
    </source>
</evidence>
<feature type="domain" description="Fibronectin type-III" evidence="9">
    <location>
        <begin position="24"/>
        <end position="126"/>
    </location>
</feature>
<evidence type="ECO:0000313" key="11">
    <source>
        <dbReference type="RefSeq" id="XP_015264193.1"/>
    </source>
</evidence>
<feature type="transmembrane region" description="Helical" evidence="8">
    <location>
        <begin position="135"/>
        <end position="159"/>
    </location>
</feature>
<dbReference type="InterPro" id="IPR036116">
    <property type="entry name" value="FN3_sf"/>
</dbReference>
<keyword evidence="5 8" id="KW-0472">Membrane</keyword>
<evidence type="ECO:0000256" key="6">
    <source>
        <dbReference type="ARBA" id="ARBA00023170"/>
    </source>
</evidence>
<evidence type="ECO:0000256" key="1">
    <source>
        <dbReference type="ARBA" id="ARBA00004479"/>
    </source>
</evidence>
<organism evidence="10 11">
    <name type="scientific">Gekko japonicus</name>
    <name type="common">Schlegel's Japanese gecko</name>
    <dbReference type="NCBI Taxonomy" id="146911"/>
    <lineage>
        <taxon>Eukaryota</taxon>
        <taxon>Metazoa</taxon>
        <taxon>Chordata</taxon>
        <taxon>Craniata</taxon>
        <taxon>Vertebrata</taxon>
        <taxon>Euteleostomi</taxon>
        <taxon>Lepidosauria</taxon>
        <taxon>Squamata</taxon>
        <taxon>Bifurcata</taxon>
        <taxon>Gekkota</taxon>
        <taxon>Gekkonidae</taxon>
        <taxon>Gekkoninae</taxon>
        <taxon>Gekko</taxon>
    </lineage>
</organism>
<comment type="subcellular location">
    <subcellularLocation>
        <location evidence="1">Membrane</location>
        <topology evidence="1">Single-pass type I membrane protein</topology>
    </subcellularLocation>
</comment>
<evidence type="ECO:0000313" key="10">
    <source>
        <dbReference type="Proteomes" id="UP000694871"/>
    </source>
</evidence>
<dbReference type="Proteomes" id="UP000694871">
    <property type="component" value="Unplaced"/>
</dbReference>
<accession>A0ABM1JRV6</accession>
<dbReference type="InterPro" id="IPR003961">
    <property type="entry name" value="FN3_dom"/>
</dbReference>
<keyword evidence="6 11" id="KW-0675">Receptor</keyword>
<dbReference type="PANTHER" id="PTHR23037:SF27">
    <property type="entry name" value="INTERLEUKIN-7 RECEPTOR SUBUNIT ALPHA"/>
    <property type="match status" value="1"/>
</dbReference>
<dbReference type="GeneID" id="107108287"/>
<name>A0ABM1JRV6_GEKJA</name>
<evidence type="ECO:0000256" key="3">
    <source>
        <dbReference type="ARBA" id="ARBA00022729"/>
    </source>
</evidence>
<dbReference type="PROSITE" id="PS50853">
    <property type="entry name" value="FN3"/>
    <property type="match status" value="1"/>
</dbReference>
<proteinExistence type="predicted"/>
<sequence>MIQMERQDRCCQKLKILEIIKPEAPFDLNVTYQEKEDAYLVQFSIPLQIYLQKSLIYEIAYRPENANWTTSSQTKEFQHVPLTLLRREFQPSTKYGLNVRSKPSGNVFKGSWSEWSSSAYIQTAQRMPEEISNEVILITASFVGFFVLLVLISLIPIFWKSRIKPIVWPAIPNHEKTLDKLCNKLRKNSEISFFNPESYGYAHIHKVDSIQAKSEMEHLQHLLLPWSVDVLEKVGSGLELTNNLSHINHGWLKLPLAYEGMWPAELLNRHLGRGNHINGDEFTKANLYNERGASGQHGCDDALNTHSSALRDPTVLPGLEFCQADPRPPVYANSQVKVSNKEEAYVTMASFFESKGNPGN</sequence>
<keyword evidence="4 8" id="KW-1133">Transmembrane helix</keyword>